<accession>A0A7Z0EUG7</accession>
<dbReference type="PANTHER" id="PTHR11461:SF211">
    <property type="entry name" value="GH10112P-RELATED"/>
    <property type="match status" value="1"/>
</dbReference>
<dbReference type="SMART" id="SM00093">
    <property type="entry name" value="SERPIN"/>
    <property type="match status" value="1"/>
</dbReference>
<dbReference type="Gene3D" id="3.30.497.10">
    <property type="entry name" value="Antithrombin, subunit I, domain 2"/>
    <property type="match status" value="1"/>
</dbReference>
<dbReference type="InterPro" id="IPR000215">
    <property type="entry name" value="Serpin_fam"/>
</dbReference>
<dbReference type="SUPFAM" id="SSF56574">
    <property type="entry name" value="Serpins"/>
    <property type="match status" value="1"/>
</dbReference>
<dbReference type="RefSeq" id="WP_179828333.1">
    <property type="nucleotide sequence ID" value="NZ_JACCFS010000001.1"/>
</dbReference>
<evidence type="ECO:0000313" key="3">
    <source>
        <dbReference type="EMBL" id="NYJ37528.1"/>
    </source>
</evidence>
<dbReference type="InterPro" id="IPR023795">
    <property type="entry name" value="Serpin_CS"/>
</dbReference>
<proteinExistence type="inferred from homology"/>
<protein>
    <submittedName>
        <fullName evidence="3">Serpin B</fullName>
    </submittedName>
</protein>
<dbReference type="PANTHER" id="PTHR11461">
    <property type="entry name" value="SERINE PROTEASE INHIBITOR, SERPIN"/>
    <property type="match status" value="1"/>
</dbReference>
<dbReference type="EMBL" id="JACCFS010000001">
    <property type="protein sequence ID" value="NYJ37528.1"/>
    <property type="molecule type" value="Genomic_DNA"/>
</dbReference>
<name>A0A7Z0EUG7_9ACTN</name>
<keyword evidence="4" id="KW-1185">Reference proteome</keyword>
<dbReference type="Proteomes" id="UP000572051">
    <property type="component" value="Unassembled WGS sequence"/>
</dbReference>
<dbReference type="AlphaFoldDB" id="A0A7Z0EUG7"/>
<evidence type="ECO:0000313" key="4">
    <source>
        <dbReference type="Proteomes" id="UP000572051"/>
    </source>
</evidence>
<organism evidence="3 4">
    <name type="scientific">Nocardiopsis aegyptia</name>
    <dbReference type="NCBI Taxonomy" id="220378"/>
    <lineage>
        <taxon>Bacteria</taxon>
        <taxon>Bacillati</taxon>
        <taxon>Actinomycetota</taxon>
        <taxon>Actinomycetes</taxon>
        <taxon>Streptosporangiales</taxon>
        <taxon>Nocardiopsidaceae</taxon>
        <taxon>Nocardiopsis</taxon>
    </lineage>
</organism>
<dbReference type="GO" id="GO:0004867">
    <property type="term" value="F:serine-type endopeptidase inhibitor activity"/>
    <property type="evidence" value="ECO:0007669"/>
    <property type="project" value="InterPro"/>
</dbReference>
<dbReference type="InterPro" id="IPR036186">
    <property type="entry name" value="Serpin_sf"/>
</dbReference>
<gene>
    <name evidence="3" type="ORF">HNR10_005409</name>
</gene>
<dbReference type="PROSITE" id="PS00284">
    <property type="entry name" value="SERPIN"/>
    <property type="match status" value="1"/>
</dbReference>
<sequence>MKPPARPRTDHLEFAAALDRALTREGVSHVWSPHSVGTVLGLLATAASARTRDELVGLLGEDLPGQLTALDEAVAGADGLDLATLNGLYVPDDLPLRAAFADRVRSRTGAEVEGAAFRDDPEGVRERVNGKVSDVTRGLIPRLLPFGSVDPATRLLLVNALWVKMVWSEPFEVAATRERAFHAPDGRRRVATMHRTGRMPYASAAGWSMVSLEGEHDLALDVLLPDARPPALPPVTAEALTALYRGLRRTQVELALPRFAVDTDSALLEPLASLGVAEFATDAARFDGISEEPLRVDALLHQSVLRVDEKGAEGAAATAAVMVMAAAVPTAPVRFTVDRPFVVVLRRREAVLFLGRVTDPDDPGPAQD</sequence>
<evidence type="ECO:0000256" key="1">
    <source>
        <dbReference type="RuleBase" id="RU000411"/>
    </source>
</evidence>
<dbReference type="GO" id="GO:0005615">
    <property type="term" value="C:extracellular space"/>
    <property type="evidence" value="ECO:0007669"/>
    <property type="project" value="InterPro"/>
</dbReference>
<dbReference type="InterPro" id="IPR042178">
    <property type="entry name" value="Serpin_sf_1"/>
</dbReference>
<dbReference type="InterPro" id="IPR042185">
    <property type="entry name" value="Serpin_sf_2"/>
</dbReference>
<reference evidence="3 4" key="1">
    <citation type="submission" date="2020-07" db="EMBL/GenBank/DDBJ databases">
        <title>Sequencing the genomes of 1000 actinobacteria strains.</title>
        <authorList>
            <person name="Klenk H.-P."/>
        </authorList>
    </citation>
    <scope>NUCLEOTIDE SEQUENCE [LARGE SCALE GENOMIC DNA]</scope>
    <source>
        <strain evidence="3 4">DSM 44442</strain>
    </source>
</reference>
<dbReference type="InterPro" id="IPR023796">
    <property type="entry name" value="Serpin_dom"/>
</dbReference>
<dbReference type="Gene3D" id="2.30.39.10">
    <property type="entry name" value="Alpha-1-antitrypsin, domain 1"/>
    <property type="match status" value="1"/>
</dbReference>
<dbReference type="CDD" id="cd19590">
    <property type="entry name" value="serpin_thermopin-like"/>
    <property type="match status" value="1"/>
</dbReference>
<comment type="caution">
    <text evidence="3">The sequence shown here is derived from an EMBL/GenBank/DDBJ whole genome shotgun (WGS) entry which is preliminary data.</text>
</comment>
<feature type="domain" description="Serpin" evidence="2">
    <location>
        <begin position="20"/>
        <end position="360"/>
    </location>
</feature>
<evidence type="ECO:0000259" key="2">
    <source>
        <dbReference type="SMART" id="SM00093"/>
    </source>
</evidence>
<dbReference type="Pfam" id="PF00079">
    <property type="entry name" value="Serpin"/>
    <property type="match status" value="1"/>
</dbReference>
<comment type="similarity">
    <text evidence="1">Belongs to the serpin family.</text>
</comment>